<feature type="compositionally biased region" description="Low complexity" evidence="1">
    <location>
        <begin position="140"/>
        <end position="162"/>
    </location>
</feature>
<dbReference type="SUPFAM" id="SSF46565">
    <property type="entry name" value="Chaperone J-domain"/>
    <property type="match status" value="1"/>
</dbReference>
<name>A0A2K3NRA6_TRIPR</name>
<feature type="region of interest" description="Disordered" evidence="1">
    <location>
        <begin position="1"/>
        <end position="50"/>
    </location>
</feature>
<feature type="region of interest" description="Disordered" evidence="1">
    <location>
        <begin position="126"/>
        <end position="163"/>
    </location>
</feature>
<dbReference type="Gene3D" id="1.10.287.110">
    <property type="entry name" value="DnaJ domain"/>
    <property type="match status" value="1"/>
</dbReference>
<dbReference type="GO" id="GO:0030276">
    <property type="term" value="F:clathrin binding"/>
    <property type="evidence" value="ECO:0007669"/>
    <property type="project" value="TreeGrafter"/>
</dbReference>
<dbReference type="PANTHER" id="PTHR23172:SF69">
    <property type="entry name" value="CHAPERONE DNAJ-DOMAIN SUPERFAMILY PROTEIN"/>
    <property type="match status" value="1"/>
</dbReference>
<evidence type="ECO:0000313" key="3">
    <source>
        <dbReference type="Proteomes" id="UP000236291"/>
    </source>
</evidence>
<dbReference type="STRING" id="57577.A0A2K3NRA6"/>
<reference evidence="2 3" key="1">
    <citation type="journal article" date="2014" name="Am. J. Bot.">
        <title>Genome assembly and annotation for red clover (Trifolium pratense; Fabaceae).</title>
        <authorList>
            <person name="Istvanek J."/>
            <person name="Jaros M."/>
            <person name="Krenek A."/>
            <person name="Repkova J."/>
        </authorList>
    </citation>
    <scope>NUCLEOTIDE SEQUENCE [LARGE SCALE GENOMIC DNA]</scope>
    <source>
        <strain evidence="3">cv. Tatra</strain>
        <tissue evidence="2">Young leaves</tissue>
    </source>
</reference>
<dbReference type="Proteomes" id="UP000236291">
    <property type="component" value="Unassembled WGS sequence"/>
</dbReference>
<evidence type="ECO:0000313" key="2">
    <source>
        <dbReference type="EMBL" id="PNY05568.1"/>
    </source>
</evidence>
<evidence type="ECO:0000256" key="1">
    <source>
        <dbReference type="SAM" id="MobiDB-lite"/>
    </source>
</evidence>
<dbReference type="EMBL" id="ASHM01000865">
    <property type="protein sequence ID" value="PNY05568.1"/>
    <property type="molecule type" value="Genomic_DNA"/>
</dbReference>
<accession>A0A2K3NRA6</accession>
<dbReference type="GO" id="GO:0072583">
    <property type="term" value="P:clathrin-dependent endocytosis"/>
    <property type="evidence" value="ECO:0007669"/>
    <property type="project" value="TreeGrafter"/>
</dbReference>
<comment type="caution">
    <text evidence="2">The sequence shown here is derived from an EMBL/GenBank/DDBJ whole genome shotgun (WGS) entry which is preliminary data.</text>
</comment>
<organism evidence="2 3">
    <name type="scientific">Trifolium pratense</name>
    <name type="common">Red clover</name>
    <dbReference type="NCBI Taxonomy" id="57577"/>
    <lineage>
        <taxon>Eukaryota</taxon>
        <taxon>Viridiplantae</taxon>
        <taxon>Streptophyta</taxon>
        <taxon>Embryophyta</taxon>
        <taxon>Tracheophyta</taxon>
        <taxon>Spermatophyta</taxon>
        <taxon>Magnoliopsida</taxon>
        <taxon>eudicotyledons</taxon>
        <taxon>Gunneridae</taxon>
        <taxon>Pentapetalae</taxon>
        <taxon>rosids</taxon>
        <taxon>fabids</taxon>
        <taxon>Fabales</taxon>
        <taxon>Fabaceae</taxon>
        <taxon>Papilionoideae</taxon>
        <taxon>50 kb inversion clade</taxon>
        <taxon>NPAAA clade</taxon>
        <taxon>Hologalegina</taxon>
        <taxon>IRL clade</taxon>
        <taxon>Trifolieae</taxon>
        <taxon>Trifolium</taxon>
    </lineage>
</organism>
<reference evidence="2 3" key="2">
    <citation type="journal article" date="2017" name="Front. Plant Sci.">
        <title>Gene Classification and Mining of Molecular Markers Useful in Red Clover (Trifolium pratense) Breeding.</title>
        <authorList>
            <person name="Istvanek J."/>
            <person name="Dluhosova J."/>
            <person name="Dluhos P."/>
            <person name="Patkova L."/>
            <person name="Nedelnik J."/>
            <person name="Repkova J."/>
        </authorList>
    </citation>
    <scope>NUCLEOTIDE SEQUENCE [LARGE SCALE GENOMIC DNA]</scope>
    <source>
        <strain evidence="3">cv. Tatra</strain>
        <tissue evidence="2">Young leaves</tissue>
    </source>
</reference>
<dbReference type="GO" id="GO:0005737">
    <property type="term" value="C:cytoplasm"/>
    <property type="evidence" value="ECO:0007669"/>
    <property type="project" value="TreeGrafter"/>
</dbReference>
<feature type="compositionally biased region" description="Basic and acidic residues" evidence="1">
    <location>
        <begin position="130"/>
        <end position="139"/>
    </location>
</feature>
<dbReference type="GO" id="GO:0031982">
    <property type="term" value="C:vesicle"/>
    <property type="evidence" value="ECO:0007669"/>
    <property type="project" value="TreeGrafter"/>
</dbReference>
<dbReference type="PANTHER" id="PTHR23172">
    <property type="entry name" value="AUXILIN/CYCLIN G-ASSOCIATED KINASE-RELATED"/>
    <property type="match status" value="1"/>
</dbReference>
<dbReference type="InterPro" id="IPR036869">
    <property type="entry name" value="J_dom_sf"/>
</dbReference>
<protein>
    <submittedName>
        <fullName evidence="2">Auxilin-related protein 2-like</fullName>
    </submittedName>
</protein>
<gene>
    <name evidence="2" type="ORF">L195_g002022</name>
</gene>
<feature type="compositionally biased region" description="Basic and acidic residues" evidence="1">
    <location>
        <begin position="11"/>
        <end position="20"/>
    </location>
</feature>
<feature type="compositionally biased region" description="Polar residues" evidence="1">
    <location>
        <begin position="41"/>
        <end position="50"/>
    </location>
</feature>
<proteinExistence type="predicted"/>
<dbReference type="AlphaFoldDB" id="A0A2K3NRA6"/>
<dbReference type="GO" id="GO:0072318">
    <property type="term" value="P:clathrin coat disassembly"/>
    <property type="evidence" value="ECO:0007669"/>
    <property type="project" value="TreeGrafter"/>
</dbReference>
<sequence>MVVGKKNFTGETRREMDESWRMQMGLTSGLPRRRSMEDRSSSLTRQSIFSNTNVSESETLDADDFADVFGGPPKSLLKHKFTRSSSFYAEIFKQPAFTSPALTKGGRSLPARFRVPAKNDAFYGDIFGSDDDRRSRERSGSQSKAKSKSKSNSSSALSSEELSPLRPAISDDVALSAFTSKLSQNILSEDIPGGVWGRGGLSAMFYFQEKWGSNMADVASISVMPIKVPYKWNSSTLMHEEQQIKQKKPIFACNGQSFEFQCQDNGHSKKVTSPETISVESNSYQSIKLSTDDWELSPPFSSVSGVCQEPDQPKSAVHDHVLRELVIELDDDDDEDEVMSSYVIEVNSKSNLREENCGTEAIDEAIAWAKEKFQSRNNEESAGLRNNGNEETAAMGGRPCVCEYHDDDIGMIESPKKVQTETEKLDIDIRLWSSDKETDIRLLLSTLHNILCAESGWSAVPYMSLIESSQVKKAYQKARLCLHPDKLQQRGATLLQKYIADKAFSILQIEKLNCLDGDSVQFGCLVPVSV</sequence>